<comment type="similarity">
    <text evidence="1">Belongs to the UPF0045 family.</text>
</comment>
<dbReference type="Gene3D" id="3.30.70.930">
    <property type="match status" value="1"/>
</dbReference>
<evidence type="ECO:0000313" key="3">
    <source>
        <dbReference type="EMBL" id="MBS2100044.1"/>
    </source>
</evidence>
<dbReference type="InterPro" id="IPR029756">
    <property type="entry name" value="MTH1187/YkoF-like"/>
</dbReference>
<dbReference type="Pfam" id="PF01910">
    <property type="entry name" value="Thiamine_BP"/>
    <property type="match status" value="1"/>
</dbReference>
<name>A0ABS5JZY1_9BACT</name>
<organism evidence="3 4">
    <name type="scientific">Carboxylicivirga linearis</name>
    <dbReference type="NCBI Taxonomy" id="1628157"/>
    <lineage>
        <taxon>Bacteria</taxon>
        <taxon>Pseudomonadati</taxon>
        <taxon>Bacteroidota</taxon>
        <taxon>Bacteroidia</taxon>
        <taxon>Marinilabiliales</taxon>
        <taxon>Marinilabiliaceae</taxon>
        <taxon>Carboxylicivirga</taxon>
    </lineage>
</organism>
<accession>A0ABS5JZY1</accession>
<protein>
    <submittedName>
        <fullName evidence="3">Thiamine-binding protein</fullName>
    </submittedName>
</protein>
<evidence type="ECO:0000259" key="2">
    <source>
        <dbReference type="Pfam" id="PF01910"/>
    </source>
</evidence>
<dbReference type="Proteomes" id="UP000708576">
    <property type="component" value="Unassembled WGS sequence"/>
</dbReference>
<evidence type="ECO:0000256" key="1">
    <source>
        <dbReference type="ARBA" id="ARBA00010272"/>
    </source>
</evidence>
<dbReference type="EMBL" id="JAGUCO010000018">
    <property type="protein sequence ID" value="MBS2100044.1"/>
    <property type="molecule type" value="Genomic_DNA"/>
</dbReference>
<evidence type="ECO:0000313" key="4">
    <source>
        <dbReference type="Proteomes" id="UP000708576"/>
    </source>
</evidence>
<dbReference type="SUPFAM" id="SSF89957">
    <property type="entry name" value="MTH1187/YkoF-like"/>
    <property type="match status" value="1"/>
</dbReference>
<dbReference type="PANTHER" id="PTHR33777:SF1">
    <property type="entry name" value="UPF0045 PROTEIN ECM15"/>
    <property type="match status" value="1"/>
</dbReference>
<reference evidence="3 4" key="1">
    <citation type="journal article" date="2015" name="Int. J. Syst. Evol. Microbiol.">
        <title>Carboxylicivirga linearis sp. nov., isolated from a sea cucumber culture pond.</title>
        <authorList>
            <person name="Wang F.Q."/>
            <person name="Zhou Y.X."/>
            <person name="Lin X.Z."/>
            <person name="Chen G.J."/>
            <person name="Du Z.J."/>
        </authorList>
    </citation>
    <scope>NUCLEOTIDE SEQUENCE [LARGE SCALE GENOMIC DNA]</scope>
    <source>
        <strain evidence="3 4">FB218</strain>
    </source>
</reference>
<dbReference type="PANTHER" id="PTHR33777">
    <property type="entry name" value="UPF0045 PROTEIN ECM15"/>
    <property type="match status" value="1"/>
</dbReference>
<gene>
    <name evidence="3" type="ORF">KEM10_17285</name>
</gene>
<comment type="caution">
    <text evidence="3">The sequence shown here is derived from an EMBL/GenBank/DDBJ whole genome shotgun (WGS) entry which is preliminary data.</text>
</comment>
<dbReference type="RefSeq" id="WP_212217287.1">
    <property type="nucleotide sequence ID" value="NZ_JAGUCO010000018.1"/>
</dbReference>
<dbReference type="InterPro" id="IPR002767">
    <property type="entry name" value="Thiamine_BP"/>
</dbReference>
<sequence length="103" mass="11516">MKDKQVNVAIQVLPFANPSETYSIVDKAIAVIEQSGLKYRVTPFETVIEGKYSEVMEVVLKAQEACYDGRAESVLCNLKIQSHSQKEVTIEDKTGKYDNKKGC</sequence>
<feature type="domain" description="Thiamine-binding protein" evidence="2">
    <location>
        <begin position="8"/>
        <end position="97"/>
    </location>
</feature>
<proteinExistence type="inferred from homology"/>
<keyword evidence="4" id="KW-1185">Reference proteome</keyword>
<dbReference type="InterPro" id="IPR051614">
    <property type="entry name" value="UPF0045_domain"/>
</dbReference>